<evidence type="ECO:0000256" key="8">
    <source>
        <dbReference type="ARBA" id="ARBA00022741"/>
    </source>
</evidence>
<feature type="transmembrane region" description="Helical" evidence="15">
    <location>
        <begin position="122"/>
        <end position="143"/>
    </location>
</feature>
<comment type="subcellular location">
    <subcellularLocation>
        <location evidence="1">Cell membrane</location>
        <topology evidence="1">Multi-pass membrane protein</topology>
    </subcellularLocation>
</comment>
<keyword evidence="3" id="KW-0813">Transport</keyword>
<evidence type="ECO:0000256" key="14">
    <source>
        <dbReference type="ARBA" id="ARBA00023136"/>
    </source>
</evidence>
<comment type="caution">
    <text evidence="17">The sequence shown here is derived from an EMBL/GenBank/DDBJ whole genome shotgun (WGS) entry which is preliminary data.</text>
</comment>
<evidence type="ECO:0000256" key="9">
    <source>
        <dbReference type="ARBA" id="ARBA00022840"/>
    </source>
</evidence>
<feature type="transmembrane region" description="Helical" evidence="15">
    <location>
        <begin position="685"/>
        <end position="702"/>
    </location>
</feature>
<dbReference type="NCBIfam" id="TIGR01525">
    <property type="entry name" value="ATPase-IB_hvy"/>
    <property type="match status" value="1"/>
</dbReference>
<keyword evidence="13" id="KW-0406">Ion transport</keyword>
<feature type="transmembrane region" description="Helical" evidence="15">
    <location>
        <begin position="182"/>
        <end position="204"/>
    </location>
</feature>
<dbReference type="InterPro" id="IPR017969">
    <property type="entry name" value="Heavy-metal-associated_CS"/>
</dbReference>
<evidence type="ECO:0000256" key="1">
    <source>
        <dbReference type="ARBA" id="ARBA00004651"/>
    </source>
</evidence>
<comment type="similarity">
    <text evidence="2 15">Belongs to the cation transport ATPase (P-type) (TC 3.A.3) family. Type IB subfamily.</text>
</comment>
<dbReference type="Pfam" id="PF00702">
    <property type="entry name" value="Hydrolase"/>
    <property type="match status" value="1"/>
</dbReference>
<feature type="transmembrane region" description="Helical" evidence="15">
    <location>
        <begin position="395"/>
        <end position="419"/>
    </location>
</feature>
<dbReference type="PROSITE" id="PS00154">
    <property type="entry name" value="ATPASE_E1_E2"/>
    <property type="match status" value="1"/>
</dbReference>
<name>A0ABS6SX59_9RHOB</name>
<gene>
    <name evidence="17" type="primary">cadA</name>
    <name evidence="17" type="ORF">KJP28_01280</name>
</gene>
<evidence type="ECO:0000256" key="5">
    <source>
        <dbReference type="ARBA" id="ARBA00022553"/>
    </source>
</evidence>
<dbReference type="RefSeq" id="WP_218390419.1">
    <property type="nucleotide sequence ID" value="NZ_JAHUZE010000001.1"/>
</dbReference>
<keyword evidence="10" id="KW-0460">Magnesium</keyword>
<evidence type="ECO:0000256" key="13">
    <source>
        <dbReference type="ARBA" id="ARBA00023065"/>
    </source>
</evidence>
<evidence type="ECO:0000256" key="3">
    <source>
        <dbReference type="ARBA" id="ARBA00022448"/>
    </source>
</evidence>
<dbReference type="InterPro" id="IPR006121">
    <property type="entry name" value="HMA_dom"/>
</dbReference>
<feature type="transmembrane region" description="Helical" evidence="15">
    <location>
        <begin position="362"/>
        <end position="383"/>
    </location>
</feature>
<dbReference type="NCBIfam" id="TIGR01512">
    <property type="entry name" value="ATPase-IB2_Cd"/>
    <property type="match status" value="1"/>
</dbReference>
<keyword evidence="12 15" id="KW-1133">Transmembrane helix</keyword>
<evidence type="ECO:0000256" key="4">
    <source>
        <dbReference type="ARBA" id="ARBA00022475"/>
    </source>
</evidence>
<dbReference type="Proteomes" id="UP000756530">
    <property type="component" value="Unassembled WGS sequence"/>
</dbReference>
<evidence type="ECO:0000256" key="2">
    <source>
        <dbReference type="ARBA" id="ARBA00006024"/>
    </source>
</evidence>
<protein>
    <submittedName>
        <fullName evidence="17">Cadmium-translocating P-type ATPase</fullName>
    </submittedName>
</protein>
<evidence type="ECO:0000256" key="10">
    <source>
        <dbReference type="ARBA" id="ARBA00022842"/>
    </source>
</evidence>
<dbReference type="Pfam" id="PF00122">
    <property type="entry name" value="E1-E2_ATPase"/>
    <property type="match status" value="1"/>
</dbReference>
<dbReference type="PROSITE" id="PS50846">
    <property type="entry name" value="HMA_2"/>
    <property type="match status" value="1"/>
</dbReference>
<dbReference type="CDD" id="cd00371">
    <property type="entry name" value="HMA"/>
    <property type="match status" value="1"/>
</dbReference>
<evidence type="ECO:0000313" key="18">
    <source>
        <dbReference type="Proteomes" id="UP000756530"/>
    </source>
</evidence>
<dbReference type="NCBIfam" id="TIGR01494">
    <property type="entry name" value="ATPase_P-type"/>
    <property type="match status" value="2"/>
</dbReference>
<keyword evidence="6 15" id="KW-0812">Transmembrane</keyword>
<evidence type="ECO:0000256" key="11">
    <source>
        <dbReference type="ARBA" id="ARBA00022967"/>
    </source>
</evidence>
<keyword evidence="5" id="KW-0597">Phosphoprotein</keyword>
<keyword evidence="8 15" id="KW-0547">Nucleotide-binding</keyword>
<organism evidence="17 18">
    <name type="scientific">Maritimibacter dapengensis</name>
    <dbReference type="NCBI Taxonomy" id="2836868"/>
    <lineage>
        <taxon>Bacteria</taxon>
        <taxon>Pseudomonadati</taxon>
        <taxon>Pseudomonadota</taxon>
        <taxon>Alphaproteobacteria</taxon>
        <taxon>Rhodobacterales</taxon>
        <taxon>Roseobacteraceae</taxon>
        <taxon>Maritimibacter</taxon>
    </lineage>
</organism>
<evidence type="ECO:0000256" key="7">
    <source>
        <dbReference type="ARBA" id="ARBA00022723"/>
    </source>
</evidence>
<accession>A0ABS6SX59</accession>
<evidence type="ECO:0000256" key="12">
    <source>
        <dbReference type="ARBA" id="ARBA00022989"/>
    </source>
</evidence>
<dbReference type="InterPro" id="IPR059000">
    <property type="entry name" value="ATPase_P-type_domA"/>
</dbReference>
<keyword evidence="7 15" id="KW-0479">Metal-binding</keyword>
<feature type="domain" description="HMA" evidence="16">
    <location>
        <begin position="33"/>
        <end position="98"/>
    </location>
</feature>
<dbReference type="PANTHER" id="PTHR43520">
    <property type="entry name" value="ATP7, ISOFORM B"/>
    <property type="match status" value="1"/>
</dbReference>
<keyword evidence="14 15" id="KW-0472">Membrane</keyword>
<dbReference type="NCBIfam" id="TIGR01511">
    <property type="entry name" value="ATPase-IB1_Cu"/>
    <property type="match status" value="1"/>
</dbReference>
<feature type="transmembrane region" description="Helical" evidence="15">
    <location>
        <begin position="210"/>
        <end position="228"/>
    </location>
</feature>
<keyword evidence="18" id="KW-1185">Reference proteome</keyword>
<dbReference type="Pfam" id="PF00403">
    <property type="entry name" value="HMA"/>
    <property type="match status" value="1"/>
</dbReference>
<feature type="transmembrane region" description="Helical" evidence="15">
    <location>
        <begin position="149"/>
        <end position="170"/>
    </location>
</feature>
<keyword evidence="11" id="KW-1278">Translocase</keyword>
<dbReference type="InterPro" id="IPR001757">
    <property type="entry name" value="P_typ_ATPase"/>
</dbReference>
<dbReference type="PROSITE" id="PS01047">
    <property type="entry name" value="HMA_1"/>
    <property type="match status" value="1"/>
</dbReference>
<proteinExistence type="inferred from homology"/>
<reference evidence="17 18" key="1">
    <citation type="submission" date="2021-05" db="EMBL/GenBank/DDBJ databases">
        <title>Culturable bacteria isolated from Daya Bay.</title>
        <authorList>
            <person name="Zheng W."/>
            <person name="Yu S."/>
            <person name="Huang Y."/>
        </authorList>
    </citation>
    <scope>NUCLEOTIDE SEQUENCE [LARGE SCALE GENOMIC DNA]</scope>
    <source>
        <strain evidence="17 18">DP4N28-5</strain>
    </source>
</reference>
<evidence type="ECO:0000256" key="6">
    <source>
        <dbReference type="ARBA" id="ARBA00022692"/>
    </source>
</evidence>
<dbReference type="InterPro" id="IPR018303">
    <property type="entry name" value="ATPase_P-typ_P_site"/>
</dbReference>
<keyword evidence="9 15" id="KW-0067">ATP-binding</keyword>
<sequence>MAAPVSACPACDAAHLAEETAGRGYAGDGGESRRIMLSLPQVYCAACIVGVERGLATQPGVRSARVNLTLKRATVEADQGVEAEDLAAYLTGIGYEAYELDAGALSATETDKRSRDLMMRMGVAGFGMMNVMLLSVAVWSGATEATRDLFHWVSAAIALPIVAFSAQPFFRNAWTALRVARLNMDVPISLAIILAAGMSVYETMHSGQHAYFDAALSLTFFLLAGRYLDHRTRAVARSAAEELAALEVPRAHKIVDGQEVVVPVAELAVGDVVRVTPGNRVPVDGMVETGESEVDRSLLTGESLPVFAGPGEMVNAGEVNLTGPLTVRVAATGEDTSLHRMADLVAIAETARNKYTSLADKAAAIYAPAVHLLALGSFVAWLVITGGDVRLALNIAVAVLIITCPCALGLAVPAVTTAASGRLFKRGMLLKSATAMERLAEVDHVVFDKTGTLTQGEPTLDNMGDHAEADLAIAGALAQGSSHPLAQAITQAVSGAGIMPSVLSEVREIPGYGIEAQHGGEIVRLGRAEWLGARTLDRTATYLKIGKRPAVAFTFNDALREGAAEAVAAMKAQGCAVTLISGDAPAAVQDVAFRLGIEDYRAGMLPEGKVGALEELAAGGAKVLMVGDGLNDTAALAAAHVSISPASALEAARVVSDIVLLGKSLEPLGEAVSTSRKATKRIKENFGISTAYNLIAIPIALLGFATPLAAALAMSLSSITVSLNALRLKARRS</sequence>
<evidence type="ECO:0000256" key="15">
    <source>
        <dbReference type="RuleBase" id="RU362081"/>
    </source>
</evidence>
<keyword evidence="4 15" id="KW-1003">Cell membrane</keyword>
<dbReference type="PANTHER" id="PTHR43520:SF5">
    <property type="entry name" value="CATION-TRANSPORTING P-TYPE ATPASE-RELATED"/>
    <property type="match status" value="1"/>
</dbReference>
<evidence type="ECO:0000259" key="16">
    <source>
        <dbReference type="PROSITE" id="PS50846"/>
    </source>
</evidence>
<dbReference type="InterPro" id="IPR027256">
    <property type="entry name" value="P-typ_ATPase_IB"/>
</dbReference>
<dbReference type="EMBL" id="JAHUZE010000001">
    <property type="protein sequence ID" value="MBV7377539.1"/>
    <property type="molecule type" value="Genomic_DNA"/>
</dbReference>
<evidence type="ECO:0000313" key="17">
    <source>
        <dbReference type="EMBL" id="MBV7377539.1"/>
    </source>
</evidence>